<protein>
    <submittedName>
        <fullName evidence="2">Transmembrane protein, putative</fullName>
    </submittedName>
</protein>
<keyword evidence="1" id="KW-1133">Transmembrane helix</keyword>
<evidence type="ECO:0000313" key="3">
    <source>
        <dbReference type="Proteomes" id="UP000009168"/>
    </source>
</evidence>
<feature type="transmembrane region" description="Helical" evidence="1">
    <location>
        <begin position="105"/>
        <end position="124"/>
    </location>
</feature>
<feature type="transmembrane region" description="Helical" evidence="1">
    <location>
        <begin position="170"/>
        <end position="194"/>
    </location>
</feature>
<dbReference type="InParanoid" id="W7X3N3"/>
<dbReference type="AlphaFoldDB" id="W7X3N3"/>
<keyword evidence="3" id="KW-1185">Reference proteome</keyword>
<dbReference type="Proteomes" id="UP000009168">
    <property type="component" value="Unassembled WGS sequence"/>
</dbReference>
<reference evidence="3" key="1">
    <citation type="journal article" date="2006" name="PLoS Biol.">
        <title>Macronuclear genome sequence of the ciliate Tetrahymena thermophila, a model eukaryote.</title>
        <authorList>
            <person name="Eisen J.A."/>
            <person name="Coyne R.S."/>
            <person name="Wu M."/>
            <person name="Wu D."/>
            <person name="Thiagarajan M."/>
            <person name="Wortman J.R."/>
            <person name="Badger J.H."/>
            <person name="Ren Q."/>
            <person name="Amedeo P."/>
            <person name="Jones K.M."/>
            <person name="Tallon L.J."/>
            <person name="Delcher A.L."/>
            <person name="Salzberg S.L."/>
            <person name="Silva J.C."/>
            <person name="Haas B.J."/>
            <person name="Majoros W.H."/>
            <person name="Farzad M."/>
            <person name="Carlton J.M."/>
            <person name="Smith R.K. Jr."/>
            <person name="Garg J."/>
            <person name="Pearlman R.E."/>
            <person name="Karrer K.M."/>
            <person name="Sun L."/>
            <person name="Manning G."/>
            <person name="Elde N.C."/>
            <person name="Turkewitz A.P."/>
            <person name="Asai D.J."/>
            <person name="Wilkes D.E."/>
            <person name="Wang Y."/>
            <person name="Cai H."/>
            <person name="Collins K."/>
            <person name="Stewart B.A."/>
            <person name="Lee S.R."/>
            <person name="Wilamowska K."/>
            <person name="Weinberg Z."/>
            <person name="Ruzzo W.L."/>
            <person name="Wloga D."/>
            <person name="Gaertig J."/>
            <person name="Frankel J."/>
            <person name="Tsao C.-C."/>
            <person name="Gorovsky M.A."/>
            <person name="Keeling P.J."/>
            <person name="Waller R.F."/>
            <person name="Patron N.J."/>
            <person name="Cherry J.M."/>
            <person name="Stover N.A."/>
            <person name="Krieger C.J."/>
            <person name="del Toro C."/>
            <person name="Ryder H.F."/>
            <person name="Williamson S.C."/>
            <person name="Barbeau R.A."/>
            <person name="Hamilton E.P."/>
            <person name="Orias E."/>
        </authorList>
    </citation>
    <scope>NUCLEOTIDE SEQUENCE [LARGE SCALE GENOMIC DNA]</scope>
    <source>
        <strain evidence="3">SB210</strain>
    </source>
</reference>
<dbReference type="GeneID" id="24439845"/>
<feature type="transmembrane region" description="Helical" evidence="1">
    <location>
        <begin position="78"/>
        <end position="99"/>
    </location>
</feature>
<evidence type="ECO:0000256" key="1">
    <source>
        <dbReference type="SAM" id="Phobius"/>
    </source>
</evidence>
<name>W7X3N3_TETTS</name>
<evidence type="ECO:0000313" key="2">
    <source>
        <dbReference type="EMBL" id="EWS73920.1"/>
    </source>
</evidence>
<keyword evidence="1" id="KW-0472">Membrane</keyword>
<proteinExistence type="predicted"/>
<dbReference type="KEGG" id="tet:TTHERM_000621019"/>
<gene>
    <name evidence="2" type="ORF">TTHERM_000621019</name>
</gene>
<accession>W7X3N3</accession>
<keyword evidence="1 2" id="KW-0812">Transmembrane</keyword>
<organism evidence="2 3">
    <name type="scientific">Tetrahymena thermophila (strain SB210)</name>
    <dbReference type="NCBI Taxonomy" id="312017"/>
    <lineage>
        <taxon>Eukaryota</taxon>
        <taxon>Sar</taxon>
        <taxon>Alveolata</taxon>
        <taxon>Ciliophora</taxon>
        <taxon>Intramacronucleata</taxon>
        <taxon>Oligohymenophorea</taxon>
        <taxon>Hymenostomatida</taxon>
        <taxon>Tetrahymenina</taxon>
        <taxon>Tetrahymenidae</taxon>
        <taxon>Tetrahymena</taxon>
    </lineage>
</organism>
<sequence length="234" mass="29101">MTKQLRRLDYCIDFTFQTKRYHKISKFFAINTRRSQKQEKTFIIPEINSDNIQNFNQFNYKQILSFIFQIYQQFTCKLIDCIFSIYFCCFFCFTIKLFANKETIFVIYFIFFCFQFQFTIFFRIKNNKNNFKIKQNKMNFIEKFKKYSNRFYFYSQKIRKKIFIQVKGKYFVQCSFFISSYYYSLCIFIFKFNFQFLFSQLIRQCFQFFSYLNQSIYLCNCIFINQLVSCLLLS</sequence>
<dbReference type="EMBL" id="GG662661">
    <property type="protein sequence ID" value="EWS73920.1"/>
    <property type="molecule type" value="Genomic_DNA"/>
</dbReference>
<dbReference type="RefSeq" id="XP_012653542.1">
    <property type="nucleotide sequence ID" value="XM_012798088.1"/>
</dbReference>
<feature type="transmembrane region" description="Helical" evidence="1">
    <location>
        <begin position="214"/>
        <end position="233"/>
    </location>
</feature>